<evidence type="ECO:0000256" key="1">
    <source>
        <dbReference type="ARBA" id="ARBA00004651"/>
    </source>
</evidence>
<keyword evidence="2" id="KW-1003">Cell membrane</keyword>
<dbReference type="InterPro" id="IPR013604">
    <property type="entry name" value="7TM_chemorcpt"/>
</dbReference>
<evidence type="ECO:0000313" key="7">
    <source>
        <dbReference type="RefSeq" id="XP_026669382.1"/>
    </source>
</evidence>
<evidence type="ECO:0000256" key="2">
    <source>
        <dbReference type="ARBA" id="ARBA00022475"/>
    </source>
</evidence>
<organism evidence="6 7">
    <name type="scientific">Ceratina calcarata</name>
    <dbReference type="NCBI Taxonomy" id="156304"/>
    <lineage>
        <taxon>Eukaryota</taxon>
        <taxon>Metazoa</taxon>
        <taxon>Ecdysozoa</taxon>
        <taxon>Arthropoda</taxon>
        <taxon>Hexapoda</taxon>
        <taxon>Insecta</taxon>
        <taxon>Pterygota</taxon>
        <taxon>Neoptera</taxon>
        <taxon>Endopterygota</taxon>
        <taxon>Hymenoptera</taxon>
        <taxon>Apocrita</taxon>
        <taxon>Aculeata</taxon>
        <taxon>Apoidea</taxon>
        <taxon>Anthophila</taxon>
        <taxon>Apidae</taxon>
        <taxon>Ceratina</taxon>
        <taxon>Zadontomerus</taxon>
    </lineage>
</organism>
<dbReference type="GO" id="GO:0005886">
    <property type="term" value="C:plasma membrane"/>
    <property type="evidence" value="ECO:0007669"/>
    <property type="project" value="UniProtKB-SubCell"/>
</dbReference>
<gene>
    <name evidence="7" type="primary">LOC113464349</name>
</gene>
<evidence type="ECO:0000256" key="4">
    <source>
        <dbReference type="ARBA" id="ARBA00022989"/>
    </source>
</evidence>
<protein>
    <submittedName>
        <fullName evidence="7">Uncharacterized protein LOC113464349</fullName>
    </submittedName>
</protein>
<dbReference type="Pfam" id="PF08395">
    <property type="entry name" value="7tm_7"/>
    <property type="match status" value="1"/>
</dbReference>
<proteinExistence type="predicted"/>
<dbReference type="Proteomes" id="UP000694925">
    <property type="component" value="Unplaced"/>
</dbReference>
<evidence type="ECO:0000256" key="5">
    <source>
        <dbReference type="ARBA" id="ARBA00023136"/>
    </source>
</evidence>
<dbReference type="RefSeq" id="XP_026669382.1">
    <property type="nucleotide sequence ID" value="XM_026813581.1"/>
</dbReference>
<accession>A0AAJ7WAR3</accession>
<evidence type="ECO:0000256" key="3">
    <source>
        <dbReference type="ARBA" id="ARBA00022692"/>
    </source>
</evidence>
<keyword evidence="5" id="KW-0472">Membrane</keyword>
<dbReference type="AlphaFoldDB" id="A0AAJ7WAR3"/>
<keyword evidence="4" id="KW-1133">Transmembrane helix</keyword>
<dbReference type="GO" id="GO:0050909">
    <property type="term" value="P:sensory perception of taste"/>
    <property type="evidence" value="ECO:0007669"/>
    <property type="project" value="InterPro"/>
</dbReference>
<dbReference type="KEGG" id="ccal:113464349"/>
<sequence>MINKIYDIQLSCCIVMTLMHEIDLLYYLFMDLQRPLHLFARLDVAVLCLIDISSIFLKICSTGYTCEYTIRQARKASRIIHAALSLQAGSDLRDEMFQFCLQISQTQQRKSRENSLWWNYKFICRCVSHVVSYLVISIQFVEMKRI</sequence>
<name>A0AAJ7WAR3_9HYME</name>
<evidence type="ECO:0000313" key="6">
    <source>
        <dbReference type="Proteomes" id="UP000694925"/>
    </source>
</evidence>
<keyword evidence="6" id="KW-1185">Reference proteome</keyword>
<reference evidence="7" key="1">
    <citation type="submission" date="2025-08" db="UniProtKB">
        <authorList>
            <consortium name="RefSeq"/>
        </authorList>
    </citation>
    <scope>IDENTIFICATION</scope>
    <source>
        <tissue evidence="7">Whole body</tissue>
    </source>
</reference>
<comment type="subcellular location">
    <subcellularLocation>
        <location evidence="1">Cell membrane</location>
        <topology evidence="1">Multi-pass membrane protein</topology>
    </subcellularLocation>
</comment>
<keyword evidence="3" id="KW-0812">Transmembrane</keyword>
<dbReference type="GeneID" id="113464349"/>